<reference evidence="7" key="1">
    <citation type="submission" date="2021-01" db="EMBL/GenBank/DDBJ databases">
        <title>Genomic Encyclopedia of Type Strains, Phase IV (KMG-IV): sequencing the most valuable type-strain genomes for metagenomic binning, comparative biology and taxonomic classification.</title>
        <authorList>
            <person name="Goeker M."/>
        </authorList>
    </citation>
    <scope>NUCLEOTIDE SEQUENCE</scope>
    <source>
        <strain evidence="7">DSM 23230</strain>
    </source>
</reference>
<organism evidence="7 8">
    <name type="scientific">Halanaerobacter jeridensis</name>
    <dbReference type="NCBI Taxonomy" id="706427"/>
    <lineage>
        <taxon>Bacteria</taxon>
        <taxon>Bacillati</taxon>
        <taxon>Bacillota</taxon>
        <taxon>Clostridia</taxon>
        <taxon>Halanaerobiales</taxon>
        <taxon>Halobacteroidaceae</taxon>
        <taxon>Halanaerobacter</taxon>
    </lineage>
</organism>
<dbReference type="SUPFAM" id="SSF55594">
    <property type="entry name" value="HPr-like"/>
    <property type="match status" value="1"/>
</dbReference>
<dbReference type="AlphaFoldDB" id="A0A938XT57"/>
<dbReference type="PROSITE" id="PS00369">
    <property type="entry name" value="PTS_HPR_HIS"/>
    <property type="match status" value="1"/>
</dbReference>
<name>A0A938XT57_9FIRM</name>
<protein>
    <recommendedName>
        <fullName evidence="3">Phosphocarrier protein HPr</fullName>
    </recommendedName>
</protein>
<evidence type="ECO:0000313" key="8">
    <source>
        <dbReference type="Proteomes" id="UP000774000"/>
    </source>
</evidence>
<evidence type="ECO:0000313" key="7">
    <source>
        <dbReference type="EMBL" id="MBM7557050.1"/>
    </source>
</evidence>
<comment type="caution">
    <text evidence="7">The sequence shown here is derived from an EMBL/GenBank/DDBJ whole genome shotgun (WGS) entry which is preliminary data.</text>
</comment>
<dbReference type="RefSeq" id="WP_204701819.1">
    <property type="nucleotide sequence ID" value="NZ_JAFBDQ010000009.1"/>
</dbReference>
<dbReference type="InterPro" id="IPR050399">
    <property type="entry name" value="HPr"/>
</dbReference>
<evidence type="ECO:0000259" key="6">
    <source>
        <dbReference type="PROSITE" id="PS51350"/>
    </source>
</evidence>
<accession>A0A938XT57</accession>
<dbReference type="InterPro" id="IPR035895">
    <property type="entry name" value="HPr-like_sf"/>
</dbReference>
<dbReference type="Proteomes" id="UP000774000">
    <property type="component" value="Unassembled WGS sequence"/>
</dbReference>
<evidence type="ECO:0000256" key="2">
    <source>
        <dbReference type="ARBA" id="ARBA00004496"/>
    </source>
</evidence>
<dbReference type="NCBIfam" id="TIGR01003">
    <property type="entry name" value="PTS_HPr_family"/>
    <property type="match status" value="1"/>
</dbReference>
<dbReference type="Gene3D" id="3.30.1340.10">
    <property type="entry name" value="HPr-like"/>
    <property type="match status" value="1"/>
</dbReference>
<dbReference type="GO" id="GO:0005737">
    <property type="term" value="C:cytoplasm"/>
    <property type="evidence" value="ECO:0007669"/>
    <property type="project" value="UniProtKB-SubCell"/>
</dbReference>
<dbReference type="InterPro" id="IPR001020">
    <property type="entry name" value="PTS_HPr_His_P_site"/>
</dbReference>
<evidence type="ECO:0000256" key="3">
    <source>
        <dbReference type="ARBA" id="ARBA00020422"/>
    </source>
</evidence>
<dbReference type="Pfam" id="PF00381">
    <property type="entry name" value="PTS-HPr"/>
    <property type="match status" value="1"/>
</dbReference>
<gene>
    <name evidence="7" type="ORF">JOC47_001904</name>
</gene>
<dbReference type="PROSITE" id="PS00589">
    <property type="entry name" value="PTS_HPR_SER"/>
    <property type="match status" value="1"/>
</dbReference>
<proteinExistence type="predicted"/>
<evidence type="ECO:0000256" key="1">
    <source>
        <dbReference type="ARBA" id="ARBA00003681"/>
    </source>
</evidence>
<evidence type="ECO:0000256" key="5">
    <source>
        <dbReference type="ARBA" id="ARBA00022683"/>
    </source>
</evidence>
<keyword evidence="8" id="KW-1185">Reference proteome</keyword>
<dbReference type="InterPro" id="IPR002114">
    <property type="entry name" value="PTS_HPr_Ser_P_site"/>
</dbReference>
<dbReference type="InterPro" id="IPR000032">
    <property type="entry name" value="HPr-like"/>
</dbReference>
<dbReference type="PANTHER" id="PTHR33705">
    <property type="entry name" value="PHOSPHOCARRIER PROTEIN HPR"/>
    <property type="match status" value="1"/>
</dbReference>
<evidence type="ECO:0000256" key="4">
    <source>
        <dbReference type="ARBA" id="ARBA00022490"/>
    </source>
</evidence>
<dbReference type="PRINTS" id="PR00107">
    <property type="entry name" value="PHOSPHOCPHPR"/>
</dbReference>
<dbReference type="GO" id="GO:0009401">
    <property type="term" value="P:phosphoenolpyruvate-dependent sugar phosphotransferase system"/>
    <property type="evidence" value="ECO:0007669"/>
    <property type="project" value="UniProtKB-KW"/>
</dbReference>
<feature type="domain" description="HPr" evidence="6">
    <location>
        <begin position="1"/>
        <end position="88"/>
    </location>
</feature>
<dbReference type="EMBL" id="JAFBDQ010000009">
    <property type="protein sequence ID" value="MBM7557050.1"/>
    <property type="molecule type" value="Genomic_DNA"/>
</dbReference>
<comment type="function">
    <text evidence="1">General (non sugar-specific) component of the phosphoenolpyruvate-dependent sugar phosphotransferase system (sugar PTS). This major carbohydrate active-transport system catalyzes the phosphorylation of incoming sugar substrates concomitantly with their translocation across the cell membrane. The phosphoryl group from phosphoenolpyruvate (PEP) is transferred to the phosphoryl carrier protein HPr by enzyme I. Phospho-HPr then transfers it to the PTS EIIA domain.</text>
</comment>
<keyword evidence="5" id="KW-0598">Phosphotransferase system</keyword>
<dbReference type="CDD" id="cd00367">
    <property type="entry name" value="PTS-HPr_like"/>
    <property type="match status" value="1"/>
</dbReference>
<dbReference type="PROSITE" id="PS51350">
    <property type="entry name" value="PTS_HPR_DOM"/>
    <property type="match status" value="1"/>
</dbReference>
<keyword evidence="4" id="KW-0963">Cytoplasm</keyword>
<dbReference type="PANTHER" id="PTHR33705:SF2">
    <property type="entry name" value="PHOSPHOCARRIER PROTEIN NPR"/>
    <property type="match status" value="1"/>
</dbReference>
<sequence length="88" mass="9341">MKKDTVVIPNETGLHARPASMLVDEASSYDSEVQIVYDGQEVNAKSIMGVMSLGISQDGEIVVQAKGEDEEEAVAAIVELVEGGFGEE</sequence>
<comment type="subcellular location">
    <subcellularLocation>
        <location evidence="2">Cytoplasm</location>
    </subcellularLocation>
</comment>